<feature type="transmembrane region" description="Helical" evidence="1">
    <location>
        <begin position="93"/>
        <end position="112"/>
    </location>
</feature>
<comment type="caution">
    <text evidence="2">The sequence shown here is derived from an EMBL/GenBank/DDBJ whole genome shotgun (WGS) entry which is preliminary data.</text>
</comment>
<keyword evidence="1" id="KW-0812">Transmembrane</keyword>
<dbReference type="RefSeq" id="WP_221572540.1">
    <property type="nucleotide sequence ID" value="NZ_JAIGNK010000001.1"/>
</dbReference>
<dbReference type="EMBL" id="JAIGNK010000001">
    <property type="protein sequence ID" value="MBX7457211.1"/>
    <property type="molecule type" value="Genomic_DNA"/>
</dbReference>
<dbReference type="InterPro" id="IPR008523">
    <property type="entry name" value="DUF805"/>
</dbReference>
<feature type="transmembrane region" description="Helical" evidence="1">
    <location>
        <begin position="35"/>
        <end position="55"/>
    </location>
</feature>
<accession>A0ABS7IYC7</accession>
<gene>
    <name evidence="2" type="ORF">K3152_03030</name>
</gene>
<reference evidence="2 3" key="1">
    <citation type="submission" date="2021-08" db="EMBL/GenBank/DDBJ databases">
        <title>Comparative Genomics Analysis of the Genus Qipengyuania Reveals Extensive Genetic Diversity and Metabolic Versatility, Including the Description of Fifteen Novel Species.</title>
        <authorList>
            <person name="Liu Y."/>
        </authorList>
    </citation>
    <scope>NUCLEOTIDE SEQUENCE [LARGE SCALE GENOMIC DNA]</scope>
    <source>
        <strain evidence="2 3">1NDH17</strain>
    </source>
</reference>
<evidence type="ECO:0000313" key="3">
    <source>
        <dbReference type="Proteomes" id="UP000783253"/>
    </source>
</evidence>
<organism evidence="2 3">
    <name type="scientific">Qipengyuania polymorpha</name>
    <dbReference type="NCBI Taxonomy" id="2867234"/>
    <lineage>
        <taxon>Bacteria</taxon>
        <taxon>Pseudomonadati</taxon>
        <taxon>Pseudomonadota</taxon>
        <taxon>Alphaproteobacteria</taxon>
        <taxon>Sphingomonadales</taxon>
        <taxon>Erythrobacteraceae</taxon>
        <taxon>Qipengyuania</taxon>
    </lineage>
</organism>
<dbReference type="Proteomes" id="UP000783253">
    <property type="component" value="Unassembled WGS sequence"/>
</dbReference>
<evidence type="ECO:0000313" key="2">
    <source>
        <dbReference type="EMBL" id="MBX7457211.1"/>
    </source>
</evidence>
<name>A0ABS7IYC7_9SPHN</name>
<keyword evidence="3" id="KW-1185">Reference proteome</keyword>
<proteinExistence type="predicted"/>
<feature type="transmembrane region" description="Helical" evidence="1">
    <location>
        <begin position="128"/>
        <end position="148"/>
    </location>
</feature>
<sequence>MTEPFRSPLLDIPHDLARTVRSVFDFHGRSRRTEVWTYLLVWNLALQFTLGLLLKLGFDIETEDGKLTLFAGLVTFAYLAPLPALIARRAHDIGWTGWTAVAVPFTVLVSVLDENGSPSLAGIEKQDLGLLVWVSSAAFLLILLIALLPPHPKASVYGPNPRLNEVADS</sequence>
<dbReference type="Pfam" id="PF05656">
    <property type="entry name" value="DUF805"/>
    <property type="match status" value="1"/>
</dbReference>
<keyword evidence="1" id="KW-0472">Membrane</keyword>
<keyword evidence="1" id="KW-1133">Transmembrane helix</keyword>
<evidence type="ECO:0000256" key="1">
    <source>
        <dbReference type="SAM" id="Phobius"/>
    </source>
</evidence>
<protein>
    <submittedName>
        <fullName evidence="2">DUF805 domain-containing protein</fullName>
    </submittedName>
</protein>
<feature type="transmembrane region" description="Helical" evidence="1">
    <location>
        <begin position="67"/>
        <end position="86"/>
    </location>
</feature>